<organism evidence="18 19">
    <name type="scientific">Robertmurraya mangrovi</name>
    <dbReference type="NCBI Taxonomy" id="3098077"/>
    <lineage>
        <taxon>Bacteria</taxon>
        <taxon>Bacillati</taxon>
        <taxon>Bacillota</taxon>
        <taxon>Bacilli</taxon>
        <taxon>Bacillales</taxon>
        <taxon>Bacillaceae</taxon>
        <taxon>Robertmurraya</taxon>
    </lineage>
</organism>
<evidence type="ECO:0000256" key="15">
    <source>
        <dbReference type="RuleBase" id="RU364045"/>
    </source>
</evidence>
<dbReference type="PRINTS" id="PR00095">
    <property type="entry name" value="ANTSNTHASEI"/>
</dbReference>
<reference evidence="18 19" key="1">
    <citation type="submission" date="2023-11" db="EMBL/GenBank/DDBJ databases">
        <title>Bacillus jintuensis, isolated from a mudflat on the Beibu Gulf coast.</title>
        <authorList>
            <person name="Li M."/>
        </authorList>
    </citation>
    <scope>NUCLEOTIDE SEQUENCE [LARGE SCALE GENOMIC DNA]</scope>
    <source>
        <strain evidence="18 19">31A1R</strain>
    </source>
</reference>
<dbReference type="InterPro" id="IPR006805">
    <property type="entry name" value="Anth_synth_I_N"/>
</dbReference>
<keyword evidence="9 15" id="KW-0822">Tryptophan biosynthesis</keyword>
<feature type="domain" description="Anthranilate synthase component I N-terminal" evidence="17">
    <location>
        <begin position="18"/>
        <end position="154"/>
    </location>
</feature>
<protein>
    <recommendedName>
        <fullName evidence="6 15">Anthranilate synthase component 1</fullName>
        <ecNumber evidence="5 15">4.1.3.27</ecNumber>
    </recommendedName>
</protein>
<evidence type="ECO:0000256" key="3">
    <source>
        <dbReference type="ARBA" id="ARBA00009562"/>
    </source>
</evidence>
<dbReference type="Pfam" id="PF04715">
    <property type="entry name" value="Anth_synt_I_N"/>
    <property type="match status" value="1"/>
</dbReference>
<dbReference type="Pfam" id="PF00425">
    <property type="entry name" value="Chorismate_bind"/>
    <property type="match status" value="1"/>
</dbReference>
<dbReference type="InterPro" id="IPR005801">
    <property type="entry name" value="ADC_synthase"/>
</dbReference>
<keyword evidence="11 15" id="KW-0057">Aromatic amino acid biosynthesis</keyword>
<keyword evidence="10 15" id="KW-0460">Magnesium</keyword>
<evidence type="ECO:0000256" key="5">
    <source>
        <dbReference type="ARBA" id="ARBA00012266"/>
    </source>
</evidence>
<feature type="domain" description="Chorismate-utilising enzyme C-terminal" evidence="16">
    <location>
        <begin position="201"/>
        <end position="454"/>
    </location>
</feature>
<dbReference type="Gene3D" id="3.60.120.10">
    <property type="entry name" value="Anthranilate synthase"/>
    <property type="match status" value="1"/>
</dbReference>
<evidence type="ECO:0000313" key="19">
    <source>
        <dbReference type="Proteomes" id="UP001290455"/>
    </source>
</evidence>
<dbReference type="PANTHER" id="PTHR11236:SF48">
    <property type="entry name" value="ISOCHORISMATE SYNTHASE MENF"/>
    <property type="match status" value="1"/>
</dbReference>
<dbReference type="EMBL" id="JAXOFX010000016">
    <property type="protein sequence ID" value="MDZ5473753.1"/>
    <property type="molecule type" value="Genomic_DNA"/>
</dbReference>
<dbReference type="Proteomes" id="UP001290455">
    <property type="component" value="Unassembled WGS sequence"/>
</dbReference>
<accession>A0ABU5J2W8</accession>
<dbReference type="InterPro" id="IPR019999">
    <property type="entry name" value="Anth_synth_I-like"/>
</dbReference>
<proteinExistence type="inferred from homology"/>
<evidence type="ECO:0000256" key="14">
    <source>
        <dbReference type="ARBA" id="ARBA00047683"/>
    </source>
</evidence>
<comment type="similarity">
    <text evidence="3 15">Belongs to the anthranilate synthase component I family.</text>
</comment>
<sequence>MINELIKGNYLIEEIQGDTLTPIAIFQKLKGKKKFLLESSLKHELSGRYSFIGTNPTFELKGTNTETKIIHANTEEIIYEKPLEVLKTFIPINHEVTANLPFVGGAVGFVGYDVIRAYEKIGEAPRDELNIPEVHFMVFEEMVVFDHLYQKVYLIGIPLAKNTTREDLEKRLLARKNEIESGIDYETKPVRISSFKGNMTKEEFIKKVEKAKQYIIEGDIFQVVLSQRMKASIDGDPFSFYRKLRVKNPSPYMYYLDFEDYVVAGTSPESLIKVTDQRVVTNPIAGTRPRGKTIEEDKQLETQLLNDEKELAEHRMLVDLGRNDIGRVSEFGTIQIDKYMQIERYKHVMHIVSEVSGKLKDSLIPLDALIACLPAGTVSGAPKIRAMEIINELEEFKRGVYSGAVGYFSANGNINFALAIRTMFIKDGCAYIQAGVGIVHDSNPEKEYEETLHKLKAFLEEDHDTTH</sequence>
<comment type="caution">
    <text evidence="18">The sequence shown here is derived from an EMBL/GenBank/DDBJ whole genome shotgun (WGS) entry which is preliminary data.</text>
</comment>
<evidence type="ECO:0000256" key="10">
    <source>
        <dbReference type="ARBA" id="ARBA00022842"/>
    </source>
</evidence>
<keyword evidence="12 15" id="KW-0456">Lyase</keyword>
<dbReference type="PANTHER" id="PTHR11236">
    <property type="entry name" value="AMINOBENZOATE/ANTHRANILATE SYNTHASE"/>
    <property type="match status" value="1"/>
</dbReference>
<evidence type="ECO:0000256" key="13">
    <source>
        <dbReference type="ARBA" id="ARBA00025634"/>
    </source>
</evidence>
<dbReference type="InterPro" id="IPR005256">
    <property type="entry name" value="Anth_synth_I_PabB"/>
</dbReference>
<evidence type="ECO:0000256" key="7">
    <source>
        <dbReference type="ARBA" id="ARBA00022605"/>
    </source>
</evidence>
<dbReference type="NCBIfam" id="TIGR00564">
    <property type="entry name" value="trpE_most"/>
    <property type="match status" value="1"/>
</dbReference>
<comment type="catalytic activity">
    <reaction evidence="14 15">
        <text>chorismate + L-glutamine = anthranilate + pyruvate + L-glutamate + H(+)</text>
        <dbReference type="Rhea" id="RHEA:21732"/>
        <dbReference type="ChEBI" id="CHEBI:15361"/>
        <dbReference type="ChEBI" id="CHEBI:15378"/>
        <dbReference type="ChEBI" id="CHEBI:16567"/>
        <dbReference type="ChEBI" id="CHEBI:29748"/>
        <dbReference type="ChEBI" id="CHEBI:29985"/>
        <dbReference type="ChEBI" id="CHEBI:58359"/>
        <dbReference type="EC" id="4.1.3.27"/>
    </reaction>
</comment>
<evidence type="ECO:0000256" key="6">
    <source>
        <dbReference type="ARBA" id="ARBA00020653"/>
    </source>
</evidence>
<evidence type="ECO:0000256" key="11">
    <source>
        <dbReference type="ARBA" id="ARBA00023141"/>
    </source>
</evidence>
<evidence type="ECO:0000259" key="16">
    <source>
        <dbReference type="Pfam" id="PF00425"/>
    </source>
</evidence>
<keyword evidence="19" id="KW-1185">Reference proteome</keyword>
<evidence type="ECO:0000256" key="8">
    <source>
        <dbReference type="ARBA" id="ARBA00022723"/>
    </source>
</evidence>
<comment type="function">
    <text evidence="13 15">Part of a heterotetrameric complex that catalyzes the two-step biosynthesis of anthranilate, an intermediate in the biosynthesis of L-tryptophan. In the first step, the glutamine-binding beta subunit (TrpG) of anthranilate synthase (AS) provides the glutamine amidotransferase activity which generates ammonia as a substrate that, along with chorismate, is used in the second step, catalyzed by the large alpha subunit of AS (TrpE) to produce anthranilate. In the absence of TrpG, TrpE can synthesize anthranilate directly from chorismate and high concentrations of ammonia.</text>
</comment>
<evidence type="ECO:0000256" key="4">
    <source>
        <dbReference type="ARBA" id="ARBA00011575"/>
    </source>
</evidence>
<evidence type="ECO:0000256" key="12">
    <source>
        <dbReference type="ARBA" id="ARBA00023239"/>
    </source>
</evidence>
<dbReference type="InterPro" id="IPR015890">
    <property type="entry name" value="Chorismate_C"/>
</dbReference>
<comment type="pathway">
    <text evidence="2 15">Amino-acid biosynthesis; L-tryptophan biosynthesis; L-tryptophan from chorismate: step 1/5.</text>
</comment>
<keyword evidence="7 15" id="KW-0028">Amino-acid biosynthesis</keyword>
<evidence type="ECO:0000256" key="9">
    <source>
        <dbReference type="ARBA" id="ARBA00022822"/>
    </source>
</evidence>
<dbReference type="EC" id="4.1.3.27" evidence="5 15"/>
<comment type="subunit">
    <text evidence="4 15">Heterotetramer consisting of two non-identical subunits: a beta subunit (TrpG) and a large alpha subunit (TrpE).</text>
</comment>
<evidence type="ECO:0000256" key="1">
    <source>
        <dbReference type="ARBA" id="ARBA00001946"/>
    </source>
</evidence>
<name>A0ABU5J2W8_9BACI</name>
<comment type="cofactor">
    <cofactor evidence="1 15">
        <name>Mg(2+)</name>
        <dbReference type="ChEBI" id="CHEBI:18420"/>
    </cofactor>
</comment>
<dbReference type="SUPFAM" id="SSF56322">
    <property type="entry name" value="ADC synthase"/>
    <property type="match status" value="1"/>
</dbReference>
<dbReference type="GO" id="GO:0004049">
    <property type="term" value="F:anthranilate synthase activity"/>
    <property type="evidence" value="ECO:0007669"/>
    <property type="project" value="UniProtKB-EC"/>
</dbReference>
<evidence type="ECO:0000313" key="18">
    <source>
        <dbReference type="EMBL" id="MDZ5473753.1"/>
    </source>
</evidence>
<gene>
    <name evidence="15 18" type="primary">trpE</name>
    <name evidence="18" type="ORF">SM124_18710</name>
</gene>
<evidence type="ECO:0000259" key="17">
    <source>
        <dbReference type="Pfam" id="PF04715"/>
    </source>
</evidence>
<dbReference type="RefSeq" id="WP_322448045.1">
    <property type="nucleotide sequence ID" value="NZ_JAXOFX010000016.1"/>
</dbReference>
<evidence type="ECO:0000256" key="2">
    <source>
        <dbReference type="ARBA" id="ARBA00004873"/>
    </source>
</evidence>
<keyword evidence="8 15" id="KW-0479">Metal-binding</keyword>